<dbReference type="Proteomes" id="UP000268285">
    <property type="component" value="Unassembled WGS sequence"/>
</dbReference>
<dbReference type="AlphaFoldDB" id="A0A498R0G4"/>
<sequence length="67" mass="6897">MPDGHDDEAGCILTAGAGEEPLLAAYGGPIRTGDNIVVVAPALVLRDSLHEVAYRHVSTPADAHCCS</sequence>
<keyword evidence="2" id="KW-1185">Reference proteome</keyword>
<evidence type="ECO:0000313" key="1">
    <source>
        <dbReference type="EMBL" id="VBA54445.1"/>
    </source>
</evidence>
<dbReference type="EMBL" id="UPHU01000001">
    <property type="protein sequence ID" value="VBA54445.1"/>
    <property type="molecule type" value="Genomic_DNA"/>
</dbReference>
<evidence type="ECO:0000313" key="2">
    <source>
        <dbReference type="Proteomes" id="UP000268285"/>
    </source>
</evidence>
<proteinExistence type="predicted"/>
<reference evidence="1 2" key="1">
    <citation type="submission" date="2018-09" db="EMBL/GenBank/DDBJ databases">
        <authorList>
            <person name="Tagini F."/>
        </authorList>
    </citation>
    <scope>NUCLEOTIDE SEQUENCE [LARGE SCALE GENOMIC DNA]</scope>
    <source>
        <strain evidence="1 2">MK142</strain>
    </source>
</reference>
<name>A0A498R0G4_9MYCO</name>
<organism evidence="1 2">
    <name type="scientific">Mycobacterium pseudokansasii</name>
    <dbReference type="NCBI Taxonomy" id="2341080"/>
    <lineage>
        <taxon>Bacteria</taxon>
        <taxon>Bacillati</taxon>
        <taxon>Actinomycetota</taxon>
        <taxon>Actinomycetes</taxon>
        <taxon>Mycobacteriales</taxon>
        <taxon>Mycobacteriaceae</taxon>
        <taxon>Mycobacterium</taxon>
    </lineage>
</organism>
<gene>
    <name evidence="1" type="ORF">LAUMK142_04661</name>
</gene>
<protein>
    <submittedName>
        <fullName evidence="1">Uncharacterized protein</fullName>
    </submittedName>
</protein>
<accession>A0A498R0G4</accession>